<feature type="compositionally biased region" description="Basic and acidic residues" evidence="1">
    <location>
        <begin position="326"/>
        <end position="339"/>
    </location>
</feature>
<keyword evidence="4" id="KW-1185">Reference proteome</keyword>
<sequence length="345" mass="38289">MDRTNRIRTDVSRRTVIRAGTAGLLAFGGIGTAAADEGDENDDEAPPTANVSFPDQTVANNDSGPTVTVDRLELNEGGYQSIHQYSRFQFAEGEDPDEYDVPIPDELDNPICESLIGITEYLEPGVYEDLEVPLFRSDSPAVELGAADVGPLDESQVMIAIPHHNTTDEDTFNCPDDPSTPDLFEEPEKVDGAFQNGNRDVEDIGVSHDLATVLVDADDEDQKEVAERQTELIREGVLVPQPIGPDGEDEEAEEENEDEKQDNEGEGEGDENGDEDEKEQENGEDGKEEDEEGSEDEKEREDDDEKDDDEEDRDEDEDDKDDEDTEDRKGDREKDGKDEKDDEDD</sequence>
<evidence type="ECO:0000256" key="1">
    <source>
        <dbReference type="SAM" id="MobiDB-lite"/>
    </source>
</evidence>
<feature type="compositionally biased region" description="Acidic residues" evidence="1">
    <location>
        <begin position="286"/>
        <end position="325"/>
    </location>
</feature>
<reference evidence="3 4" key="1">
    <citation type="submission" date="2016-02" db="EMBL/GenBank/DDBJ databases">
        <title>Genome sequence of Halalkalicoccus paucihalophilus DSM 24557.</title>
        <authorList>
            <person name="Poehlein A."/>
            <person name="Daniel R."/>
        </authorList>
    </citation>
    <scope>NUCLEOTIDE SEQUENCE [LARGE SCALE GENOMIC DNA]</scope>
    <source>
        <strain evidence="3 4">DSM 24557</strain>
    </source>
</reference>
<dbReference type="RefSeq" id="WP_066378612.1">
    <property type="nucleotide sequence ID" value="NZ_LTAZ01000001.1"/>
</dbReference>
<dbReference type="AlphaFoldDB" id="A0A151AJ51"/>
<feature type="compositionally biased region" description="Acidic residues" evidence="1">
    <location>
        <begin position="36"/>
        <end position="45"/>
    </location>
</feature>
<feature type="region of interest" description="Disordered" evidence="1">
    <location>
        <begin position="33"/>
        <end position="64"/>
    </location>
</feature>
<feature type="region of interest" description="Disordered" evidence="1">
    <location>
        <begin position="217"/>
        <end position="345"/>
    </location>
</feature>
<feature type="domain" description="DUF7282" evidence="2">
    <location>
        <begin position="49"/>
        <end position="179"/>
    </location>
</feature>
<dbReference type="Proteomes" id="UP000075321">
    <property type="component" value="Unassembled WGS sequence"/>
</dbReference>
<dbReference type="InterPro" id="IPR055706">
    <property type="entry name" value="Slg1/2_DUF7282"/>
</dbReference>
<feature type="compositionally biased region" description="Basic and acidic residues" evidence="1">
    <location>
        <begin position="223"/>
        <end position="234"/>
    </location>
</feature>
<comment type="caution">
    <text evidence="3">The sequence shown here is derived from an EMBL/GenBank/DDBJ whole genome shotgun (WGS) entry which is preliminary data.</text>
</comment>
<dbReference type="PATRIC" id="fig|1008153.3.peg.294"/>
<gene>
    <name evidence="3" type="ORF">HAPAU_02900</name>
</gene>
<evidence type="ECO:0000313" key="3">
    <source>
        <dbReference type="EMBL" id="KYH27622.1"/>
    </source>
</evidence>
<accession>A0A151AJ51</accession>
<feature type="compositionally biased region" description="Acidic residues" evidence="1">
    <location>
        <begin position="246"/>
        <end position="279"/>
    </location>
</feature>
<feature type="compositionally biased region" description="Polar residues" evidence="1">
    <location>
        <begin position="49"/>
        <end position="64"/>
    </location>
</feature>
<organism evidence="3 4">
    <name type="scientific">Halalkalicoccus paucihalophilus</name>
    <dbReference type="NCBI Taxonomy" id="1008153"/>
    <lineage>
        <taxon>Archaea</taxon>
        <taxon>Methanobacteriati</taxon>
        <taxon>Methanobacteriota</taxon>
        <taxon>Stenosarchaea group</taxon>
        <taxon>Halobacteria</taxon>
        <taxon>Halobacteriales</taxon>
        <taxon>Halococcaceae</taxon>
        <taxon>Halalkalicoccus</taxon>
    </lineage>
</organism>
<protein>
    <recommendedName>
        <fullName evidence="2">DUF7282 domain-containing protein</fullName>
    </recommendedName>
</protein>
<name>A0A151AJ51_9EURY</name>
<dbReference type="EMBL" id="LTAZ01000001">
    <property type="protein sequence ID" value="KYH27622.1"/>
    <property type="molecule type" value="Genomic_DNA"/>
</dbReference>
<evidence type="ECO:0000313" key="4">
    <source>
        <dbReference type="Proteomes" id="UP000075321"/>
    </source>
</evidence>
<proteinExistence type="predicted"/>
<evidence type="ECO:0000259" key="2">
    <source>
        <dbReference type="Pfam" id="PF23951"/>
    </source>
</evidence>
<dbReference type="Pfam" id="PF23951">
    <property type="entry name" value="DUF7282"/>
    <property type="match status" value="1"/>
</dbReference>
<dbReference type="OrthoDB" id="239724at2157"/>